<sequence>MRMLTVTCGHNSVLGGFHFEFSEGGRWGRVRYQCCKAGGAPVTFDPRGQLSQLVSPFDGTYCPTARDASGRPQYGSSNEQTLTFDRDAWKWCIGSHCSADTDVASPLGLVTKTWEVVNVSDFNGEFEGQMPKEGTKGMSLQDALKMKPPKRPKAPPMQELQEFKAEQPKYAAECLNYQNLWKKVTETFKDEEDNQVEKTEKLLAEPTTEGAELDDYHPCEVAKGAGGIFGPWGGGDGSTAPENMMYADWNDCMQGDIERDLASARLDYHGALTEFIMDMVEAGGGMICDAIPDVMIAPFGTGVGMNPGKICEGAMELVGAIKTFAGPASGFHFAKQGWEIEQEGYAACNPMQIGFARAFCDIHCVRDAVIRGDRSIVRNLELATKKTNNNMAALMKWSVEAAHTESGWLADKMDYSHVINVAYLQDIHNMLTGLTGPQGEGQLIERAAIATSKMFEEMQGYAEAASFNDLSRVTARDALETFLATPDLAGAPSNATALALLGHLERLHGTLRLAARKQKEQLVERQLQQSVRQLQRQAQLQLRSLGVYRLESDASSHRTRKERHHFMSTAASLERRQVMMSMDHIWWQLRKKLDEYLSVAEEEVRSFQVSLEEMGSYMHCKKGFSSLVASYTSSMASLKRSHRQLRHAWRVGSELLGEMASVIVDAEAFQSFVAEQGCESSLVKQTLKQLESAIFGMAFLLHRFRAAKLPEPDRYPLKEATKRIQEAYAAATSNCTS</sequence>
<reference evidence="1" key="1">
    <citation type="submission" date="2022-10" db="EMBL/GenBank/DDBJ databases">
        <authorList>
            <person name="Chen Y."/>
            <person name="Dougan E. K."/>
            <person name="Chan C."/>
            <person name="Rhodes N."/>
            <person name="Thang M."/>
        </authorList>
    </citation>
    <scope>NUCLEOTIDE SEQUENCE</scope>
</reference>
<dbReference type="EMBL" id="CAMXCT010002555">
    <property type="protein sequence ID" value="CAI3998854.1"/>
    <property type="molecule type" value="Genomic_DNA"/>
</dbReference>
<reference evidence="2" key="2">
    <citation type="submission" date="2024-04" db="EMBL/GenBank/DDBJ databases">
        <authorList>
            <person name="Chen Y."/>
            <person name="Shah S."/>
            <person name="Dougan E. K."/>
            <person name="Thang M."/>
            <person name="Chan C."/>
        </authorList>
    </citation>
    <scope>NUCLEOTIDE SEQUENCE [LARGE SCALE GENOMIC DNA]</scope>
</reference>
<accession>A0A9P1G2S8</accession>
<evidence type="ECO:0000313" key="3">
    <source>
        <dbReference type="Proteomes" id="UP001152797"/>
    </source>
</evidence>
<gene>
    <name evidence="1" type="ORF">C1SCF055_LOCUS25122</name>
</gene>
<dbReference type="Proteomes" id="UP001152797">
    <property type="component" value="Unassembled WGS sequence"/>
</dbReference>
<dbReference type="EMBL" id="CAMXCT030002555">
    <property type="protein sequence ID" value="CAL4786166.1"/>
    <property type="molecule type" value="Genomic_DNA"/>
</dbReference>
<protein>
    <submittedName>
        <fullName evidence="1">Uncharacterized protein</fullName>
    </submittedName>
</protein>
<proteinExistence type="predicted"/>
<dbReference type="EMBL" id="CAMXCT020002555">
    <property type="protein sequence ID" value="CAL1152229.1"/>
    <property type="molecule type" value="Genomic_DNA"/>
</dbReference>
<comment type="caution">
    <text evidence="1">The sequence shown here is derived from an EMBL/GenBank/DDBJ whole genome shotgun (WGS) entry which is preliminary data.</text>
</comment>
<dbReference type="OrthoDB" id="428886at2759"/>
<dbReference type="AlphaFoldDB" id="A0A9P1G2S8"/>
<evidence type="ECO:0000313" key="2">
    <source>
        <dbReference type="EMBL" id="CAL1152229.1"/>
    </source>
</evidence>
<keyword evidence="3" id="KW-1185">Reference proteome</keyword>
<organism evidence="1">
    <name type="scientific">Cladocopium goreaui</name>
    <dbReference type="NCBI Taxonomy" id="2562237"/>
    <lineage>
        <taxon>Eukaryota</taxon>
        <taxon>Sar</taxon>
        <taxon>Alveolata</taxon>
        <taxon>Dinophyceae</taxon>
        <taxon>Suessiales</taxon>
        <taxon>Symbiodiniaceae</taxon>
        <taxon>Cladocopium</taxon>
    </lineage>
</organism>
<name>A0A9P1G2S8_9DINO</name>
<evidence type="ECO:0000313" key="1">
    <source>
        <dbReference type="EMBL" id="CAI3998854.1"/>
    </source>
</evidence>